<organism evidence="4 5">
    <name type="scientific">Tepidiphilus thermophilus</name>
    <dbReference type="NCBI Taxonomy" id="876478"/>
    <lineage>
        <taxon>Bacteria</taxon>
        <taxon>Pseudomonadati</taxon>
        <taxon>Pseudomonadota</taxon>
        <taxon>Hydrogenophilia</taxon>
        <taxon>Hydrogenophilales</taxon>
        <taxon>Hydrogenophilaceae</taxon>
        <taxon>Tepidiphilus</taxon>
    </lineage>
</organism>
<keyword evidence="5" id="KW-1185">Reference proteome</keyword>
<dbReference type="FunFam" id="3.40.50.720:FF:000053">
    <property type="entry name" value="Quinone oxidoreductase 1"/>
    <property type="match status" value="1"/>
</dbReference>
<accession>A0A0K6IRG5</accession>
<dbReference type="NCBIfam" id="NF008024">
    <property type="entry name" value="PRK10754.1"/>
    <property type="match status" value="1"/>
</dbReference>
<dbReference type="InterPro" id="IPR011032">
    <property type="entry name" value="GroES-like_sf"/>
</dbReference>
<dbReference type="InterPro" id="IPR013149">
    <property type="entry name" value="ADH-like_C"/>
</dbReference>
<name>A0A0K6IRG5_9PROT</name>
<dbReference type="InterPro" id="IPR020843">
    <property type="entry name" value="ER"/>
</dbReference>
<dbReference type="GO" id="GO:0070402">
    <property type="term" value="F:NADPH binding"/>
    <property type="evidence" value="ECO:0007669"/>
    <property type="project" value="TreeGrafter"/>
</dbReference>
<evidence type="ECO:0000313" key="4">
    <source>
        <dbReference type="EMBL" id="CUB05678.1"/>
    </source>
</evidence>
<dbReference type="InterPro" id="IPR047618">
    <property type="entry name" value="QOR-like"/>
</dbReference>
<sequence length="328" mass="35377">MLTHAIRFSAHGGPEVLRWETVELPDPGPGELRIRHQAIGVNFIDTYHRTGLYPVALPSGLGQEGAGVVEAVGPRVTEFRPGDRVAYCGGALSPVGAYSEVRNFPAERAVRLPDDISFETAAAVMLKGLTAQCLVRRTHRVQPGDTVLIHAAAGGVGLLLVQWAKQLGATVIATAGNDEKAELVRAHGADHVIVYTRENFTERTRALTNGRGVDVVYDSVGRATFLGSLDSLRPLGLMVSFGNASGKVEPFDIGLLAQKGSLFLTRPTLFTYIARREDLLAMAEELFAAIRQGWLDVKIGQRFPLSQAAEAHRALESRRTIGATLLLP</sequence>
<protein>
    <submittedName>
        <fullName evidence="4">NADPH:quinone reductase or related Zn-dependent oxidoreductase</fullName>
    </submittedName>
</protein>
<dbReference type="InterPro" id="IPR002364">
    <property type="entry name" value="Quin_OxRdtase/zeta-crystal_CS"/>
</dbReference>
<dbReference type="GO" id="GO:0003960">
    <property type="term" value="F:quinone reductase (NADPH) activity"/>
    <property type="evidence" value="ECO:0007669"/>
    <property type="project" value="InterPro"/>
</dbReference>
<dbReference type="PANTHER" id="PTHR48106">
    <property type="entry name" value="QUINONE OXIDOREDUCTASE PIG3-RELATED"/>
    <property type="match status" value="1"/>
</dbReference>
<proteinExistence type="predicted"/>
<keyword evidence="1" id="KW-0521">NADP</keyword>
<dbReference type="Proteomes" id="UP000182108">
    <property type="component" value="Unassembled WGS sequence"/>
</dbReference>
<dbReference type="CDD" id="cd05286">
    <property type="entry name" value="QOR2"/>
    <property type="match status" value="1"/>
</dbReference>
<dbReference type="InterPro" id="IPR013154">
    <property type="entry name" value="ADH-like_N"/>
</dbReference>
<dbReference type="SMART" id="SM00829">
    <property type="entry name" value="PKS_ER"/>
    <property type="match status" value="1"/>
</dbReference>
<reference evidence="5" key="1">
    <citation type="submission" date="2015-08" db="EMBL/GenBank/DDBJ databases">
        <authorList>
            <person name="Babu N.S."/>
            <person name="Beckwith C.J."/>
            <person name="Beseler K.G."/>
            <person name="Brison A."/>
            <person name="Carone J.V."/>
            <person name="Caskin T.P."/>
            <person name="Diamond M."/>
            <person name="Durham M.E."/>
            <person name="Foxe J.M."/>
            <person name="Go M."/>
            <person name="Henderson B.A."/>
            <person name="Jones I.B."/>
            <person name="McGettigan J.A."/>
            <person name="Micheletti S.J."/>
            <person name="Nasrallah M.E."/>
            <person name="Ortiz D."/>
            <person name="Piller C.R."/>
            <person name="Privatt S.R."/>
            <person name="Schneider S.L."/>
            <person name="Sharp S."/>
            <person name="Smith T.C."/>
            <person name="Stanton J.D."/>
            <person name="Ullery H.E."/>
            <person name="Wilson R.J."/>
            <person name="Serrano M.G."/>
            <person name="Buck G."/>
            <person name="Lee V."/>
            <person name="Wang Y."/>
            <person name="Carvalho R."/>
            <person name="Voegtly L."/>
            <person name="Shi R."/>
            <person name="Duckworth R."/>
            <person name="Johnson A."/>
            <person name="Loviza R."/>
            <person name="Walstead R."/>
            <person name="Shah Z."/>
            <person name="Kiflezghi M."/>
            <person name="Wade K."/>
            <person name="Ball S.L."/>
            <person name="Bradley K.W."/>
            <person name="Asai D.J."/>
            <person name="Bowman C.A."/>
            <person name="Russell D.A."/>
            <person name="Pope W.H."/>
            <person name="Jacobs-Sera D."/>
            <person name="Hendrix R.W."/>
            <person name="Hatfull G.F."/>
        </authorList>
    </citation>
    <scope>NUCLEOTIDE SEQUENCE [LARGE SCALE GENOMIC DNA]</scope>
    <source>
        <strain evidence="5">JCM 19170</strain>
    </source>
</reference>
<dbReference type="Pfam" id="PF08240">
    <property type="entry name" value="ADH_N"/>
    <property type="match status" value="1"/>
</dbReference>
<dbReference type="Gene3D" id="3.40.50.720">
    <property type="entry name" value="NAD(P)-binding Rossmann-like Domain"/>
    <property type="match status" value="1"/>
</dbReference>
<dbReference type="AlphaFoldDB" id="A0A0K6IRG5"/>
<dbReference type="SUPFAM" id="SSF50129">
    <property type="entry name" value="GroES-like"/>
    <property type="match status" value="1"/>
</dbReference>
<dbReference type="PROSITE" id="PS01162">
    <property type="entry name" value="QOR_ZETA_CRYSTAL"/>
    <property type="match status" value="1"/>
</dbReference>
<keyword evidence="2" id="KW-0560">Oxidoreductase</keyword>
<evidence type="ECO:0000313" key="5">
    <source>
        <dbReference type="Proteomes" id="UP000182108"/>
    </source>
</evidence>
<dbReference type="Gene3D" id="3.90.180.10">
    <property type="entry name" value="Medium-chain alcohol dehydrogenases, catalytic domain"/>
    <property type="match status" value="1"/>
</dbReference>
<dbReference type="GO" id="GO:0035925">
    <property type="term" value="F:mRNA 3'-UTR AU-rich region binding"/>
    <property type="evidence" value="ECO:0007669"/>
    <property type="project" value="TreeGrafter"/>
</dbReference>
<feature type="domain" description="Enoyl reductase (ER)" evidence="3">
    <location>
        <begin position="12"/>
        <end position="326"/>
    </location>
</feature>
<dbReference type="InterPro" id="IPR036291">
    <property type="entry name" value="NAD(P)-bd_dom_sf"/>
</dbReference>
<dbReference type="PANTHER" id="PTHR48106:SF13">
    <property type="entry name" value="QUINONE OXIDOREDUCTASE-RELATED"/>
    <property type="match status" value="1"/>
</dbReference>
<dbReference type="Pfam" id="PF00107">
    <property type="entry name" value="ADH_zinc_N"/>
    <property type="match status" value="1"/>
</dbReference>
<dbReference type="GO" id="GO:0008270">
    <property type="term" value="F:zinc ion binding"/>
    <property type="evidence" value="ECO:0007669"/>
    <property type="project" value="InterPro"/>
</dbReference>
<dbReference type="GO" id="GO:0005829">
    <property type="term" value="C:cytosol"/>
    <property type="evidence" value="ECO:0007669"/>
    <property type="project" value="TreeGrafter"/>
</dbReference>
<gene>
    <name evidence="4" type="ORF">Ga0061068_10291</name>
</gene>
<dbReference type="EMBL" id="CYHH01000002">
    <property type="protein sequence ID" value="CUB05678.1"/>
    <property type="molecule type" value="Genomic_DNA"/>
</dbReference>
<evidence type="ECO:0000259" key="3">
    <source>
        <dbReference type="SMART" id="SM00829"/>
    </source>
</evidence>
<dbReference type="SUPFAM" id="SSF51735">
    <property type="entry name" value="NAD(P)-binding Rossmann-fold domains"/>
    <property type="match status" value="1"/>
</dbReference>
<evidence type="ECO:0000256" key="2">
    <source>
        <dbReference type="ARBA" id="ARBA00023002"/>
    </source>
</evidence>
<evidence type="ECO:0000256" key="1">
    <source>
        <dbReference type="ARBA" id="ARBA00022857"/>
    </source>
</evidence>